<comment type="caution">
    <text evidence="2">The sequence shown here is derived from an EMBL/GenBank/DDBJ whole genome shotgun (WGS) entry which is preliminary data.</text>
</comment>
<evidence type="ECO:0000313" key="2">
    <source>
        <dbReference type="EMBL" id="GEN07310.1"/>
    </source>
</evidence>
<dbReference type="Proteomes" id="UP000321514">
    <property type="component" value="Unassembled WGS sequence"/>
</dbReference>
<name>A0A511SZH2_MYXFU</name>
<accession>A0A511SZH2</accession>
<keyword evidence="1" id="KW-0472">Membrane</keyword>
<sequence>MLESAHARTSVLESALRSRAWKRKLRAKPTLVEEWLEQQPRVVEALEHAKRRAEREAWPESLPLMRVLRELDACSKRLAPLVRRRLSRHAFVSGPIALATELRRLDTLAKQRVSQTLEEGEVLLFQTQRSGSVPVRQTPLRWSSLALALLGVSALIYFLPVDGRPVGGWLLMALLVVPMVMMLLRSGWLTLTSERLMWSPVFGEAVSVPLSSIAQGGVQVSKLYSLKVDGMPGVTVPYLVESNLVATLLELHTQAPLRGLARSGVRLENAVLYPATLREDGQGRSGWAVLRPGGVSFVPNGQGPQALATVLGRPSAIQAEVNWVLDSLRWLPDSELDGVLARVVEATGGVSWSAWETSRRGDVPLWKRLTLSHGHRVLSGQVEWSSLGATEKVLGFWPEGGGHPK</sequence>
<feature type="transmembrane region" description="Helical" evidence="1">
    <location>
        <begin position="142"/>
        <end position="160"/>
    </location>
</feature>
<proteinExistence type="predicted"/>
<dbReference type="EMBL" id="BJXR01000023">
    <property type="protein sequence ID" value="GEN07310.1"/>
    <property type="molecule type" value="Genomic_DNA"/>
</dbReference>
<evidence type="ECO:0000256" key="1">
    <source>
        <dbReference type="SAM" id="Phobius"/>
    </source>
</evidence>
<protein>
    <submittedName>
        <fullName evidence="2">Uncharacterized protein</fullName>
    </submittedName>
</protein>
<gene>
    <name evidence="2" type="ORF">MFU01_23470</name>
</gene>
<dbReference type="STRING" id="1334629.MFUL124B02_36815"/>
<keyword evidence="1" id="KW-1133">Transmembrane helix</keyword>
<keyword evidence="1" id="KW-0812">Transmembrane</keyword>
<reference evidence="2 3" key="1">
    <citation type="submission" date="2019-07" db="EMBL/GenBank/DDBJ databases">
        <title>Whole genome shotgun sequence of Myxococcus fulvus NBRC 100333.</title>
        <authorList>
            <person name="Hosoyama A."/>
            <person name="Uohara A."/>
            <person name="Ohji S."/>
            <person name="Ichikawa N."/>
        </authorList>
    </citation>
    <scope>NUCLEOTIDE SEQUENCE [LARGE SCALE GENOMIC DNA]</scope>
    <source>
        <strain evidence="2 3">NBRC 100333</strain>
    </source>
</reference>
<dbReference type="AlphaFoldDB" id="A0A511SZH2"/>
<evidence type="ECO:0000313" key="3">
    <source>
        <dbReference type="Proteomes" id="UP000321514"/>
    </source>
</evidence>
<organism evidence="2 3">
    <name type="scientific">Myxococcus fulvus</name>
    <dbReference type="NCBI Taxonomy" id="33"/>
    <lineage>
        <taxon>Bacteria</taxon>
        <taxon>Pseudomonadati</taxon>
        <taxon>Myxococcota</taxon>
        <taxon>Myxococcia</taxon>
        <taxon>Myxococcales</taxon>
        <taxon>Cystobacterineae</taxon>
        <taxon>Myxococcaceae</taxon>
        <taxon>Myxococcus</taxon>
    </lineage>
</organism>
<feature type="transmembrane region" description="Helical" evidence="1">
    <location>
        <begin position="166"/>
        <end position="184"/>
    </location>
</feature>